<protein>
    <submittedName>
        <fullName evidence="1">Uncharacterized protein</fullName>
    </submittedName>
</protein>
<keyword evidence="2" id="KW-1185">Reference proteome</keyword>
<accession>A0A6A6IL22</accession>
<name>A0A6A6IL22_9PLEO</name>
<organism evidence="1 2">
    <name type="scientific">Trematosphaeria pertusa</name>
    <dbReference type="NCBI Taxonomy" id="390896"/>
    <lineage>
        <taxon>Eukaryota</taxon>
        <taxon>Fungi</taxon>
        <taxon>Dikarya</taxon>
        <taxon>Ascomycota</taxon>
        <taxon>Pezizomycotina</taxon>
        <taxon>Dothideomycetes</taxon>
        <taxon>Pleosporomycetidae</taxon>
        <taxon>Pleosporales</taxon>
        <taxon>Massarineae</taxon>
        <taxon>Trematosphaeriaceae</taxon>
        <taxon>Trematosphaeria</taxon>
    </lineage>
</organism>
<reference evidence="1" key="1">
    <citation type="journal article" date="2020" name="Stud. Mycol.">
        <title>101 Dothideomycetes genomes: a test case for predicting lifestyles and emergence of pathogens.</title>
        <authorList>
            <person name="Haridas S."/>
            <person name="Albert R."/>
            <person name="Binder M."/>
            <person name="Bloem J."/>
            <person name="Labutti K."/>
            <person name="Salamov A."/>
            <person name="Andreopoulos B."/>
            <person name="Baker S."/>
            <person name="Barry K."/>
            <person name="Bills G."/>
            <person name="Bluhm B."/>
            <person name="Cannon C."/>
            <person name="Castanera R."/>
            <person name="Culley D."/>
            <person name="Daum C."/>
            <person name="Ezra D."/>
            <person name="Gonzalez J."/>
            <person name="Henrissat B."/>
            <person name="Kuo A."/>
            <person name="Liang C."/>
            <person name="Lipzen A."/>
            <person name="Lutzoni F."/>
            <person name="Magnuson J."/>
            <person name="Mondo S."/>
            <person name="Nolan M."/>
            <person name="Ohm R."/>
            <person name="Pangilinan J."/>
            <person name="Park H.-J."/>
            <person name="Ramirez L."/>
            <person name="Alfaro M."/>
            <person name="Sun H."/>
            <person name="Tritt A."/>
            <person name="Yoshinaga Y."/>
            <person name="Zwiers L.-H."/>
            <person name="Turgeon B."/>
            <person name="Goodwin S."/>
            <person name="Spatafora J."/>
            <person name="Crous P."/>
            <person name="Grigoriev I."/>
        </authorList>
    </citation>
    <scope>NUCLEOTIDE SEQUENCE</scope>
    <source>
        <strain evidence="1">CBS 122368</strain>
    </source>
</reference>
<evidence type="ECO:0000313" key="2">
    <source>
        <dbReference type="Proteomes" id="UP000800094"/>
    </source>
</evidence>
<evidence type="ECO:0000313" key="1">
    <source>
        <dbReference type="EMBL" id="KAF2251086.1"/>
    </source>
</evidence>
<dbReference type="EMBL" id="ML987193">
    <property type="protein sequence ID" value="KAF2251086.1"/>
    <property type="molecule type" value="Genomic_DNA"/>
</dbReference>
<dbReference type="GeneID" id="54581998"/>
<dbReference type="Proteomes" id="UP000800094">
    <property type="component" value="Unassembled WGS sequence"/>
</dbReference>
<sequence length="78" mass="8876">MNTWPEGEHQMKQRKAMVFPGLRAFKRTSSALHGSFLAVSQKLAQRPANGCPVRDLRRYKLTGVAMWLGIILHEKLLT</sequence>
<dbReference type="AlphaFoldDB" id="A0A6A6IL22"/>
<proteinExistence type="predicted"/>
<gene>
    <name evidence="1" type="ORF">BU26DRAFT_517816</name>
</gene>
<dbReference type="RefSeq" id="XP_033686090.1">
    <property type="nucleotide sequence ID" value="XM_033828668.1"/>
</dbReference>